<evidence type="ECO:0000259" key="1">
    <source>
        <dbReference type="Pfam" id="PF13539"/>
    </source>
</evidence>
<proteinExistence type="predicted"/>
<feature type="domain" description="Peptidase M15C" evidence="1">
    <location>
        <begin position="52"/>
        <end position="104"/>
    </location>
</feature>
<evidence type="ECO:0000313" key="3">
    <source>
        <dbReference type="Proteomes" id="UP000232638"/>
    </source>
</evidence>
<dbReference type="InterPro" id="IPR039561">
    <property type="entry name" value="Peptidase_M15C"/>
</dbReference>
<dbReference type="Proteomes" id="UP000232638">
    <property type="component" value="Chromosome"/>
</dbReference>
<protein>
    <recommendedName>
        <fullName evidence="1">Peptidase M15C domain-containing protein</fullName>
    </recommendedName>
</protein>
<dbReference type="InterPro" id="IPR009045">
    <property type="entry name" value="Zn_M74/Hedgehog-like"/>
</dbReference>
<dbReference type="EMBL" id="CP020370">
    <property type="protein sequence ID" value="AUB84731.1"/>
    <property type="molecule type" value="Genomic_DNA"/>
</dbReference>
<dbReference type="Pfam" id="PF13539">
    <property type="entry name" value="Peptidase_M15_4"/>
    <property type="match status" value="1"/>
</dbReference>
<evidence type="ECO:0000313" key="2">
    <source>
        <dbReference type="EMBL" id="AUB84731.1"/>
    </source>
</evidence>
<sequence length="109" mass="12096">MTLRQQQSKFASMIPGLIQHAIALGYEVTLGDAYRDPRVHGASGIKKGYGAAKSFHKRRLAIDLNLFRGGKYLDGTDAHRPLGEWWEAQGGTWGGRFRDGNHYSLGEHA</sequence>
<dbReference type="AlphaFoldDB" id="A0A2K8UHY1"/>
<dbReference type="GO" id="GO:0008233">
    <property type="term" value="F:peptidase activity"/>
    <property type="evidence" value="ECO:0007669"/>
    <property type="project" value="InterPro"/>
</dbReference>
<dbReference type="Gene3D" id="3.30.1380.10">
    <property type="match status" value="1"/>
</dbReference>
<dbReference type="SUPFAM" id="SSF55166">
    <property type="entry name" value="Hedgehog/DD-peptidase"/>
    <property type="match status" value="1"/>
</dbReference>
<organism evidence="2 3">
    <name type="scientific">Candidatus Thiodictyon syntrophicum</name>
    <dbReference type="NCBI Taxonomy" id="1166950"/>
    <lineage>
        <taxon>Bacteria</taxon>
        <taxon>Pseudomonadati</taxon>
        <taxon>Pseudomonadota</taxon>
        <taxon>Gammaproteobacteria</taxon>
        <taxon>Chromatiales</taxon>
        <taxon>Chromatiaceae</taxon>
        <taxon>Thiodictyon</taxon>
    </lineage>
</organism>
<gene>
    <name evidence="2" type="ORF">THSYN_11090</name>
</gene>
<dbReference type="OrthoDB" id="1441884at2"/>
<accession>A0A2K8UHY1</accession>
<reference evidence="2 3" key="1">
    <citation type="submission" date="2017-03" db="EMBL/GenBank/DDBJ databases">
        <title>Complete genome sequence of Candidatus 'Thiodictyon syntrophicum' sp. nov. strain Cad16T, a photolithoautotroph purple sulfur bacterium isolated from an alpine meromictic lake.</title>
        <authorList>
            <person name="Luedin S.M."/>
            <person name="Pothier J.F."/>
            <person name="Danza F."/>
            <person name="Storelli N."/>
            <person name="Wittwer M."/>
            <person name="Tonolla M."/>
        </authorList>
    </citation>
    <scope>NUCLEOTIDE SEQUENCE [LARGE SCALE GENOMIC DNA]</scope>
    <source>
        <strain evidence="2 3">Cad16T</strain>
    </source>
</reference>
<dbReference type="KEGG" id="tsy:THSYN_11090"/>
<keyword evidence="3" id="KW-1185">Reference proteome</keyword>
<name>A0A2K8UHY1_9GAMM</name>